<evidence type="ECO:0000313" key="2">
    <source>
        <dbReference type="EMBL" id="KAK0618928.1"/>
    </source>
</evidence>
<dbReference type="PROSITE" id="PS51257">
    <property type="entry name" value="PROKAR_LIPOPROTEIN"/>
    <property type="match status" value="1"/>
</dbReference>
<gene>
    <name evidence="2" type="ORF">B0T14DRAFT_536923</name>
</gene>
<proteinExistence type="predicted"/>
<dbReference type="Proteomes" id="UP001175000">
    <property type="component" value="Unassembled WGS sequence"/>
</dbReference>
<keyword evidence="3" id="KW-1185">Reference proteome</keyword>
<feature type="signal peptide" evidence="1">
    <location>
        <begin position="1"/>
        <end position="20"/>
    </location>
</feature>
<accession>A0AA39WNZ7</accession>
<keyword evidence="1" id="KW-0732">Signal</keyword>
<name>A0AA39WNZ7_9PEZI</name>
<reference evidence="2" key="1">
    <citation type="submission" date="2023-06" db="EMBL/GenBank/DDBJ databases">
        <title>Genome-scale phylogeny and comparative genomics of the fungal order Sordariales.</title>
        <authorList>
            <consortium name="Lawrence Berkeley National Laboratory"/>
            <person name="Hensen N."/>
            <person name="Bonometti L."/>
            <person name="Westerberg I."/>
            <person name="Brannstrom I.O."/>
            <person name="Guillou S."/>
            <person name="Cros-Aarteil S."/>
            <person name="Calhoun S."/>
            <person name="Haridas S."/>
            <person name="Kuo A."/>
            <person name="Mondo S."/>
            <person name="Pangilinan J."/>
            <person name="Riley R."/>
            <person name="Labutti K."/>
            <person name="Andreopoulos B."/>
            <person name="Lipzen A."/>
            <person name="Chen C."/>
            <person name="Yanf M."/>
            <person name="Daum C."/>
            <person name="Ng V."/>
            <person name="Clum A."/>
            <person name="Steindorff A."/>
            <person name="Ohm R."/>
            <person name="Martin F."/>
            <person name="Silar P."/>
            <person name="Natvig D."/>
            <person name="Lalanne C."/>
            <person name="Gautier V."/>
            <person name="Ament-Velasquez S.L."/>
            <person name="Kruys A."/>
            <person name="Hutchinson M.I."/>
            <person name="Powell A.J."/>
            <person name="Barry K."/>
            <person name="Miller A.N."/>
            <person name="Grigoriev I.V."/>
            <person name="Debuchy R."/>
            <person name="Gladieux P."/>
            <person name="Thoren M.H."/>
            <person name="Johannesson H."/>
        </authorList>
    </citation>
    <scope>NUCLEOTIDE SEQUENCE</scope>
    <source>
        <strain evidence="2">CBS 606.72</strain>
    </source>
</reference>
<comment type="caution">
    <text evidence="2">The sequence shown here is derived from an EMBL/GenBank/DDBJ whole genome shotgun (WGS) entry which is preliminary data.</text>
</comment>
<sequence length="399" mass="41396">MRNLGLVAASSLALLQLASAACCRSNLCLKAISDENDGLADCSAALVVTVTESASIVIQTVTEVESVVTTALTTTTETQTASTETLTFTELTSIVGSTQTDISTVTSTVASTETDIQSAPVTITSTQFNYQEALKARQTIAPELPDYASAVCPEWSLYTKACKCAGVEPTTITISAAISTLTVAASDTLTSVISTASSTEVQVSSITITTSSTQTDTITLTETVTSTQTDIATSVSTTVTIATPTSTVTLTCKPRGRAMRIRTPFPDSSTRYMNTVNSLVAWQAFPDTNPTPGSTWKLDSEGFVEHAALLPSETEVRGLYVSSSATGDSLQVFLLADSQLDAGVAAGTHVRVRGCVNPEDNSVVMTARGRSNIISCGNALYLSTGTGGCVATAPVAVEL</sequence>
<dbReference type="AlphaFoldDB" id="A0AA39WNZ7"/>
<protein>
    <submittedName>
        <fullName evidence="2">Uncharacterized protein</fullName>
    </submittedName>
</protein>
<evidence type="ECO:0000313" key="3">
    <source>
        <dbReference type="Proteomes" id="UP001175000"/>
    </source>
</evidence>
<dbReference type="EMBL" id="JAULSU010000004">
    <property type="protein sequence ID" value="KAK0618928.1"/>
    <property type="molecule type" value="Genomic_DNA"/>
</dbReference>
<evidence type="ECO:0000256" key="1">
    <source>
        <dbReference type="SAM" id="SignalP"/>
    </source>
</evidence>
<organism evidence="2 3">
    <name type="scientific">Immersiella caudata</name>
    <dbReference type="NCBI Taxonomy" id="314043"/>
    <lineage>
        <taxon>Eukaryota</taxon>
        <taxon>Fungi</taxon>
        <taxon>Dikarya</taxon>
        <taxon>Ascomycota</taxon>
        <taxon>Pezizomycotina</taxon>
        <taxon>Sordariomycetes</taxon>
        <taxon>Sordariomycetidae</taxon>
        <taxon>Sordariales</taxon>
        <taxon>Lasiosphaeriaceae</taxon>
        <taxon>Immersiella</taxon>
    </lineage>
</organism>
<feature type="chain" id="PRO_5041222783" evidence="1">
    <location>
        <begin position="21"/>
        <end position="399"/>
    </location>
</feature>